<keyword evidence="4" id="KW-0274">FAD</keyword>
<keyword evidence="7 8" id="KW-0503">Monooxygenase</keyword>
<comment type="cofactor">
    <cofactor evidence="1">
        <name>FAD</name>
        <dbReference type="ChEBI" id="CHEBI:57692"/>
    </cofactor>
</comment>
<dbReference type="InterPro" id="IPR036188">
    <property type="entry name" value="FAD/NAD-bd_sf"/>
</dbReference>
<dbReference type="EMBL" id="JAPEVB010000004">
    <property type="protein sequence ID" value="KAJ4388707.1"/>
    <property type="molecule type" value="Genomic_DNA"/>
</dbReference>
<dbReference type="Pfam" id="PF00743">
    <property type="entry name" value="FMO-like"/>
    <property type="match status" value="2"/>
</dbReference>
<dbReference type="PANTHER" id="PTHR23023">
    <property type="entry name" value="DIMETHYLANILINE MONOOXYGENASE"/>
    <property type="match status" value="1"/>
</dbReference>
<evidence type="ECO:0000256" key="7">
    <source>
        <dbReference type="ARBA" id="ARBA00023033"/>
    </source>
</evidence>
<name>A0A9W8YMR6_9PEZI</name>
<dbReference type="AlphaFoldDB" id="A0A9W8YMR6"/>
<comment type="caution">
    <text evidence="8">The sequence shown here is derived from an EMBL/GenBank/DDBJ whole genome shotgun (WGS) entry which is preliminary data.</text>
</comment>
<keyword evidence="5" id="KW-0521">NADP</keyword>
<protein>
    <submittedName>
        <fullName evidence="8">Monooxygenase</fullName>
    </submittedName>
</protein>
<gene>
    <name evidence="8" type="primary">FMO1</name>
    <name evidence="8" type="ORF">N0V93_006166</name>
</gene>
<evidence type="ECO:0000256" key="3">
    <source>
        <dbReference type="ARBA" id="ARBA00022630"/>
    </source>
</evidence>
<dbReference type="PRINTS" id="PR00370">
    <property type="entry name" value="FMOXYGENASE"/>
</dbReference>
<dbReference type="OrthoDB" id="66881at2759"/>
<dbReference type="GO" id="GO:0004499">
    <property type="term" value="F:N,N-dimethylaniline monooxygenase activity"/>
    <property type="evidence" value="ECO:0007669"/>
    <property type="project" value="InterPro"/>
</dbReference>
<dbReference type="Gene3D" id="3.50.50.60">
    <property type="entry name" value="FAD/NAD(P)-binding domain"/>
    <property type="match status" value="2"/>
</dbReference>
<dbReference type="GO" id="GO:0050660">
    <property type="term" value="F:flavin adenine dinucleotide binding"/>
    <property type="evidence" value="ECO:0007669"/>
    <property type="project" value="InterPro"/>
</dbReference>
<keyword evidence="9" id="KW-1185">Reference proteome</keyword>
<dbReference type="Proteomes" id="UP001140453">
    <property type="component" value="Unassembled WGS sequence"/>
</dbReference>
<sequence length="471" mass="53017">MGSANAGTFDVKRVAVIGAGPCGLSAAKYLIAQQAFEVVVYEQNPEVGGVWLYSRTPSDKLYVPQTSPFCAPDPPVNQNDQDAPMFASPMYELLHTNIPWTIMKYGDLDFPKDSLIFPSRQVVQDYLVEYSQDVRHLISFSTQVKAVNLRREEKQDKWDIETENLVDGQKSKDTFDAVVVASGHYSTTFIPDVKNIKEFHAAHPGVLSHSKTYRAPEDFANKKVLVVGNASSGLDIATQISRHCKGPLLLSVHEPTPEENLAHVRAEEVPAIEEFLVEEKGVRFSDGRVEKDFDAIVYCTGYLFSFPFLESLTPGLVSDGRRVYGLYKHLFHIDHPTLTFPGLPIRVVPFPVSEAQAAVFARVWSNSLSLPSTKEMSQWEEEEYERRGKGFHVFPKLGDSELLDEFHDWTKHATSGKGKEPPVWSDDQKWQRTIYVEAKLKFEVTGRKAKSLAELGFMYEPPSKVNQQDIV</sequence>
<dbReference type="InterPro" id="IPR050346">
    <property type="entry name" value="FMO-like"/>
</dbReference>
<keyword evidence="6" id="KW-0560">Oxidoreductase</keyword>
<evidence type="ECO:0000256" key="2">
    <source>
        <dbReference type="ARBA" id="ARBA00009183"/>
    </source>
</evidence>
<keyword evidence="3" id="KW-0285">Flavoprotein</keyword>
<evidence type="ECO:0000313" key="9">
    <source>
        <dbReference type="Proteomes" id="UP001140453"/>
    </source>
</evidence>
<evidence type="ECO:0000256" key="1">
    <source>
        <dbReference type="ARBA" id="ARBA00001974"/>
    </source>
</evidence>
<accession>A0A9W8YMR6</accession>
<organism evidence="8 9">
    <name type="scientific">Gnomoniopsis smithogilvyi</name>
    <dbReference type="NCBI Taxonomy" id="1191159"/>
    <lineage>
        <taxon>Eukaryota</taxon>
        <taxon>Fungi</taxon>
        <taxon>Dikarya</taxon>
        <taxon>Ascomycota</taxon>
        <taxon>Pezizomycotina</taxon>
        <taxon>Sordariomycetes</taxon>
        <taxon>Sordariomycetidae</taxon>
        <taxon>Diaporthales</taxon>
        <taxon>Gnomoniaceae</taxon>
        <taxon>Gnomoniopsis</taxon>
    </lineage>
</organism>
<evidence type="ECO:0000256" key="5">
    <source>
        <dbReference type="ARBA" id="ARBA00022857"/>
    </source>
</evidence>
<comment type="similarity">
    <text evidence="2">Belongs to the FMO family.</text>
</comment>
<dbReference type="SUPFAM" id="SSF51905">
    <property type="entry name" value="FAD/NAD(P)-binding domain"/>
    <property type="match status" value="2"/>
</dbReference>
<evidence type="ECO:0000256" key="4">
    <source>
        <dbReference type="ARBA" id="ARBA00022827"/>
    </source>
</evidence>
<proteinExistence type="inferred from homology"/>
<dbReference type="Pfam" id="PF13450">
    <property type="entry name" value="NAD_binding_8"/>
    <property type="match status" value="1"/>
</dbReference>
<dbReference type="GO" id="GO:0050661">
    <property type="term" value="F:NADP binding"/>
    <property type="evidence" value="ECO:0007669"/>
    <property type="project" value="InterPro"/>
</dbReference>
<evidence type="ECO:0000256" key="6">
    <source>
        <dbReference type="ARBA" id="ARBA00023002"/>
    </source>
</evidence>
<dbReference type="FunFam" id="3.50.50.60:FF:000138">
    <property type="entry name" value="Flavin-containing monooxygenase"/>
    <property type="match status" value="1"/>
</dbReference>
<dbReference type="InterPro" id="IPR000960">
    <property type="entry name" value="Flavin_mOase"/>
</dbReference>
<evidence type="ECO:0000313" key="8">
    <source>
        <dbReference type="EMBL" id="KAJ4388707.1"/>
    </source>
</evidence>
<dbReference type="InterPro" id="IPR020946">
    <property type="entry name" value="Flavin_mOase-like"/>
</dbReference>
<reference evidence="8" key="1">
    <citation type="submission" date="2022-10" db="EMBL/GenBank/DDBJ databases">
        <title>Tapping the CABI collections for fungal endophytes: first genome assemblies for Collariella, Neodidymelliopsis, Ascochyta clinopodiicola, Didymella pomorum, Didymosphaeria variabile, Neocosmospora piperis and Neocucurbitaria cava.</title>
        <authorList>
            <person name="Hill R."/>
        </authorList>
    </citation>
    <scope>NUCLEOTIDE SEQUENCE</scope>
    <source>
        <strain evidence="8">IMI 355082</strain>
    </source>
</reference>